<keyword evidence="3" id="KW-1185">Reference proteome</keyword>
<proteinExistence type="predicted"/>
<reference evidence="2 3" key="1">
    <citation type="submission" date="2023-01" db="EMBL/GenBank/DDBJ databases">
        <title>Novel species of the genus Vogesella isolated from rivers.</title>
        <authorList>
            <person name="Lu H."/>
        </authorList>
    </citation>
    <scope>NUCLEOTIDE SEQUENCE [LARGE SCALE GENOMIC DNA]</scope>
    <source>
        <strain evidence="2 3">DC21W</strain>
    </source>
</reference>
<feature type="chain" id="PRO_5045053796" evidence="1">
    <location>
        <begin position="19"/>
        <end position="322"/>
    </location>
</feature>
<evidence type="ECO:0000256" key="1">
    <source>
        <dbReference type="SAM" id="SignalP"/>
    </source>
</evidence>
<dbReference type="Proteomes" id="UP001219956">
    <property type="component" value="Unassembled WGS sequence"/>
</dbReference>
<accession>A0ABT5ITG2</accession>
<dbReference type="EMBL" id="JAQQLF010000001">
    <property type="protein sequence ID" value="MDC7715824.1"/>
    <property type="molecule type" value="Genomic_DNA"/>
</dbReference>
<gene>
    <name evidence="2" type="ORF">PQU95_01130</name>
</gene>
<name>A0ABT5ITG2_9NEIS</name>
<keyword evidence="1" id="KW-0732">Signal</keyword>
<protein>
    <submittedName>
        <fullName evidence="2">Uncharacterized protein</fullName>
    </submittedName>
</protein>
<organism evidence="2 3">
    <name type="scientific">Vogesella aquatica</name>
    <dbReference type="NCBI Taxonomy" id="2984206"/>
    <lineage>
        <taxon>Bacteria</taxon>
        <taxon>Pseudomonadati</taxon>
        <taxon>Pseudomonadota</taxon>
        <taxon>Betaproteobacteria</taxon>
        <taxon>Neisseriales</taxon>
        <taxon>Chromobacteriaceae</taxon>
        <taxon>Vogesella</taxon>
    </lineage>
</organism>
<evidence type="ECO:0000313" key="2">
    <source>
        <dbReference type="EMBL" id="MDC7715824.1"/>
    </source>
</evidence>
<evidence type="ECO:0000313" key="3">
    <source>
        <dbReference type="Proteomes" id="UP001219956"/>
    </source>
</evidence>
<feature type="signal peptide" evidence="1">
    <location>
        <begin position="1"/>
        <end position="18"/>
    </location>
</feature>
<sequence length="322" mass="33953">MKHPLACLFALLPPLVLASEIVVTAPAPEAAAARTPQTCAFPGLQLPANTVVYAAGGYSGKALDYEIDQSGNSAGMMDVTVHNPEQPVVLMLGAYDPTVWRLYRSSSTRILAVLLTGYHRQAMVGLPAGTPTLISYYDNNGACGSHYVDADNLKPLNPLSRQLFGRAVSRVYLAQEGSISIGVPIPAGTVLQSENSQQSQPFRDRSAPLAGAAGLVQALQRGQLRRAGPADAQAWAKAVASKQPPADVPPIAGSRAGRLKVPEFHDGYVVLRRFTYPAGLYGAHAVTFFIPAGVPTPNGNPGHSAVYDFNTLQCHGGLCDAQ</sequence>
<dbReference type="RefSeq" id="WP_272750305.1">
    <property type="nucleotide sequence ID" value="NZ_JAQQLF010000001.1"/>
</dbReference>
<comment type="caution">
    <text evidence="2">The sequence shown here is derived from an EMBL/GenBank/DDBJ whole genome shotgun (WGS) entry which is preliminary data.</text>
</comment>